<evidence type="ECO:0000313" key="2">
    <source>
        <dbReference type="EMBL" id="NOJ70155.1"/>
    </source>
</evidence>
<dbReference type="PROSITE" id="PS51725">
    <property type="entry name" value="ABM"/>
    <property type="match status" value="1"/>
</dbReference>
<name>A0AAP6ZTW8_PAEAL</name>
<dbReference type="Pfam" id="PF03992">
    <property type="entry name" value="ABM"/>
    <property type="match status" value="1"/>
</dbReference>
<dbReference type="Gene3D" id="3.30.70.100">
    <property type="match status" value="1"/>
</dbReference>
<proteinExistence type="predicted"/>
<evidence type="ECO:0000259" key="1">
    <source>
        <dbReference type="PROSITE" id="PS51725"/>
    </source>
</evidence>
<feature type="domain" description="ABM" evidence="1">
    <location>
        <begin position="2"/>
        <end position="93"/>
    </location>
</feature>
<dbReference type="InterPro" id="IPR011008">
    <property type="entry name" value="Dimeric_a/b-barrel"/>
</dbReference>
<accession>A0AAP6ZTW8</accession>
<protein>
    <submittedName>
        <fullName evidence="2">Antibiotic biosynthesis monooxygenase</fullName>
    </submittedName>
</protein>
<dbReference type="EMBL" id="JABFOR010000005">
    <property type="protein sequence ID" value="NOJ70155.1"/>
    <property type="molecule type" value="Genomic_DNA"/>
</dbReference>
<dbReference type="AlphaFoldDB" id="A0AAP6ZTW8"/>
<keyword evidence="2" id="KW-0503">Monooxygenase</keyword>
<dbReference type="RefSeq" id="WP_171415571.1">
    <property type="nucleotide sequence ID" value="NZ_JABFOR010000005.1"/>
</dbReference>
<sequence>MIREVAVLHIKPGTSNDFESAFRHASPLLTSSRGYISHELHKCVEAADQYLLIVQWHSLKEHAFGFRNTVQYEQLNALLHEYYEIDPIVNHYVQIPVELY</sequence>
<comment type="caution">
    <text evidence="2">The sequence shown here is derived from an EMBL/GenBank/DDBJ whole genome shotgun (WGS) entry which is preliminary data.</text>
</comment>
<reference evidence="2 3" key="1">
    <citation type="submission" date="2020-05" db="EMBL/GenBank/DDBJ databases">
        <title>Whole genome sequencing and identification of novel metabolites from Paenibacillus alvei strain JR949.</title>
        <authorList>
            <person name="Rajendhran J."/>
            <person name="Sree Pranav P."/>
            <person name="Mahalakshmi B."/>
            <person name="Karthikeyan R."/>
        </authorList>
    </citation>
    <scope>NUCLEOTIDE SEQUENCE [LARGE SCALE GENOMIC DNA]</scope>
    <source>
        <strain evidence="2 3">JR949</strain>
    </source>
</reference>
<dbReference type="GO" id="GO:0004497">
    <property type="term" value="F:monooxygenase activity"/>
    <property type="evidence" value="ECO:0007669"/>
    <property type="project" value="UniProtKB-KW"/>
</dbReference>
<dbReference type="Proteomes" id="UP000552038">
    <property type="component" value="Unassembled WGS sequence"/>
</dbReference>
<evidence type="ECO:0000313" key="3">
    <source>
        <dbReference type="Proteomes" id="UP000552038"/>
    </source>
</evidence>
<keyword evidence="2" id="KW-0560">Oxidoreductase</keyword>
<organism evidence="2 3">
    <name type="scientific">Paenibacillus alvei</name>
    <name type="common">Bacillus alvei</name>
    <dbReference type="NCBI Taxonomy" id="44250"/>
    <lineage>
        <taxon>Bacteria</taxon>
        <taxon>Bacillati</taxon>
        <taxon>Bacillota</taxon>
        <taxon>Bacilli</taxon>
        <taxon>Bacillales</taxon>
        <taxon>Paenibacillaceae</taxon>
        <taxon>Paenibacillus</taxon>
    </lineage>
</organism>
<dbReference type="InterPro" id="IPR007138">
    <property type="entry name" value="ABM_dom"/>
</dbReference>
<dbReference type="SUPFAM" id="SSF54909">
    <property type="entry name" value="Dimeric alpha+beta barrel"/>
    <property type="match status" value="1"/>
</dbReference>
<gene>
    <name evidence="2" type="ORF">HMI46_06270</name>
</gene>